<dbReference type="Pfam" id="PF09739">
    <property type="entry name" value="MCM_bind"/>
    <property type="match status" value="1"/>
</dbReference>
<reference evidence="3" key="3">
    <citation type="submission" date="2014-11" db="UniProtKB">
        <authorList>
            <consortium name="EnsemblProtists"/>
        </authorList>
    </citation>
    <scope>IDENTIFICATION</scope>
    <source>
        <strain evidence="3">DAOM BR144</strain>
    </source>
</reference>
<dbReference type="VEuPathDB" id="FungiDB:PYU1_G002340"/>
<protein>
    <recommendedName>
        <fullName evidence="5">Mini-chromosome maintenance complex-binding protein</fullName>
    </recommendedName>
</protein>
<dbReference type="eggNOG" id="KOG2545">
    <property type="taxonomic scope" value="Eukaryota"/>
</dbReference>
<dbReference type="HOGENOM" id="CLU_029811_1_0_1"/>
<name>K3WBK2_GLOUD</name>
<keyword evidence="2" id="KW-0539">Nucleus</keyword>
<organism evidence="3 4">
    <name type="scientific">Globisporangium ultimum (strain ATCC 200006 / CBS 805.95 / DAOM BR144)</name>
    <name type="common">Pythium ultimum</name>
    <dbReference type="NCBI Taxonomy" id="431595"/>
    <lineage>
        <taxon>Eukaryota</taxon>
        <taxon>Sar</taxon>
        <taxon>Stramenopiles</taxon>
        <taxon>Oomycota</taxon>
        <taxon>Peronosporomycetes</taxon>
        <taxon>Pythiales</taxon>
        <taxon>Pythiaceae</taxon>
        <taxon>Globisporangium</taxon>
    </lineage>
</organism>
<comment type="subcellular location">
    <subcellularLocation>
        <location evidence="1">Nucleus</location>
    </subcellularLocation>
</comment>
<dbReference type="EnsemblProtists" id="PYU1_T002343">
    <property type="protein sequence ID" value="PYU1_T002343"/>
    <property type="gene ID" value="PYU1_G002340"/>
</dbReference>
<dbReference type="InterPro" id="IPR019140">
    <property type="entry name" value="MCM_complex-bd"/>
</dbReference>
<dbReference type="AlphaFoldDB" id="K3WBK2"/>
<evidence type="ECO:0000313" key="4">
    <source>
        <dbReference type="Proteomes" id="UP000019132"/>
    </source>
</evidence>
<dbReference type="GO" id="GO:0005634">
    <property type="term" value="C:nucleus"/>
    <property type="evidence" value="ECO:0007669"/>
    <property type="project" value="UniProtKB-SubCell"/>
</dbReference>
<dbReference type="Proteomes" id="UP000019132">
    <property type="component" value="Unassembled WGS sequence"/>
</dbReference>
<dbReference type="PANTHER" id="PTHR13489:SF0">
    <property type="entry name" value="MINI-CHROMOSOME MAINTENANCE COMPLEX-BINDING PROTEIN"/>
    <property type="match status" value="1"/>
</dbReference>
<evidence type="ECO:0000313" key="3">
    <source>
        <dbReference type="EnsemblProtists" id="PYU1_T002343"/>
    </source>
</evidence>
<dbReference type="STRING" id="431595.K3WBK2"/>
<dbReference type="GO" id="GO:0006261">
    <property type="term" value="P:DNA-templated DNA replication"/>
    <property type="evidence" value="ECO:0007669"/>
    <property type="project" value="TreeGrafter"/>
</dbReference>
<dbReference type="PANTHER" id="PTHR13489">
    <property type="entry name" value="MINI-CHROMOSOME MAINTENANCE COMPLEX-BINDING PROTEIN"/>
    <property type="match status" value="1"/>
</dbReference>
<accession>K3WBK2</accession>
<evidence type="ECO:0000256" key="1">
    <source>
        <dbReference type="ARBA" id="ARBA00004123"/>
    </source>
</evidence>
<sequence>MLELHRLLREFRDAEEKLCARPAAAGATSASAGAAVVIPVFDDASYQLGKYKDGALLKFRGVVVDVQDPELVLMAPKDGEDLGVREQELDALTGAEVRDKFVERIPLKVALFPHRTEWAQQAYAASGKQADAEGGEDEVVVAGASTNAKRTKRGNDAVTADVEMTQDDTGDGELGAHATEAASTANAKGDDSLSKKPKATADSAATVAADDATQSSLLLSKNLINVYVYDGQYADVSLDVFKVNESFDFIGVLDLMVLGSAPMDTTDASKVLTEQELEQLQISDHLEEREQRQRSGVVVHCCDVGRIDALHHIRPHHPREFYKDLEASNAARKAFCTTTWTSHGYESEIGAMRQKLIDYLAEALSGDIVTAEYLLLCLLSRVYSRADQTTPLGNLSLNIALGSSLNEAQVNAYVEQLETVIHSLVPVTTSIDLGLKTLNETKFIPRKDYDNDAMRGGALQVPQGTVLLVKETSLSAGQLNDQGVKNVGALQALVEKMVLPYDFQFYSMEFPQDVAVVSVSEGKSILPVTASIALKPEATASPRPSAEVSVGLLESFRVYLGVLRTWSVAIGNEQAEIAEKHYVACRQAHQEVSLEDLHRWLRLARLVALSQGEGVVSRTAWDHMLALERKRQSRA</sequence>
<proteinExistence type="predicted"/>
<keyword evidence="4" id="KW-1185">Reference proteome</keyword>
<dbReference type="OMA" id="QMANCLT"/>
<reference evidence="4" key="1">
    <citation type="journal article" date="2010" name="Genome Biol.">
        <title>Genome sequence of the necrotrophic plant pathogen Pythium ultimum reveals original pathogenicity mechanisms and effector repertoire.</title>
        <authorList>
            <person name="Levesque C.A."/>
            <person name="Brouwer H."/>
            <person name="Cano L."/>
            <person name="Hamilton J.P."/>
            <person name="Holt C."/>
            <person name="Huitema E."/>
            <person name="Raffaele S."/>
            <person name="Robideau G.P."/>
            <person name="Thines M."/>
            <person name="Win J."/>
            <person name="Zerillo M.M."/>
            <person name="Beakes G.W."/>
            <person name="Boore J.L."/>
            <person name="Busam D."/>
            <person name="Dumas B."/>
            <person name="Ferriera S."/>
            <person name="Fuerstenberg S.I."/>
            <person name="Gachon C.M."/>
            <person name="Gaulin E."/>
            <person name="Govers F."/>
            <person name="Grenville-Briggs L."/>
            <person name="Horner N."/>
            <person name="Hostetler J."/>
            <person name="Jiang R.H."/>
            <person name="Johnson J."/>
            <person name="Krajaejun T."/>
            <person name="Lin H."/>
            <person name="Meijer H.J."/>
            <person name="Moore B."/>
            <person name="Morris P."/>
            <person name="Phuntmart V."/>
            <person name="Puiu D."/>
            <person name="Shetty J."/>
            <person name="Stajich J.E."/>
            <person name="Tripathy S."/>
            <person name="Wawra S."/>
            <person name="van West P."/>
            <person name="Whitty B.R."/>
            <person name="Coutinho P.M."/>
            <person name="Henrissat B."/>
            <person name="Martin F."/>
            <person name="Thomas P.D."/>
            <person name="Tyler B.M."/>
            <person name="De Vries R.P."/>
            <person name="Kamoun S."/>
            <person name="Yandell M."/>
            <person name="Tisserat N."/>
            <person name="Buell C.R."/>
        </authorList>
    </citation>
    <scope>NUCLEOTIDE SEQUENCE</scope>
    <source>
        <strain evidence="4">DAOM:BR144</strain>
    </source>
</reference>
<dbReference type="GO" id="GO:0003682">
    <property type="term" value="F:chromatin binding"/>
    <property type="evidence" value="ECO:0007669"/>
    <property type="project" value="TreeGrafter"/>
</dbReference>
<evidence type="ECO:0000256" key="2">
    <source>
        <dbReference type="ARBA" id="ARBA00023242"/>
    </source>
</evidence>
<dbReference type="InParanoid" id="K3WBK2"/>
<evidence type="ECO:0008006" key="5">
    <source>
        <dbReference type="Google" id="ProtNLM"/>
    </source>
</evidence>
<reference evidence="4" key="2">
    <citation type="submission" date="2010-04" db="EMBL/GenBank/DDBJ databases">
        <authorList>
            <person name="Buell R."/>
            <person name="Hamilton J."/>
            <person name="Hostetler J."/>
        </authorList>
    </citation>
    <scope>NUCLEOTIDE SEQUENCE [LARGE SCALE GENOMIC DNA]</scope>
    <source>
        <strain evidence="4">DAOM:BR144</strain>
    </source>
</reference>